<feature type="domain" description="Aspartate/ornithine carbamoyltransferase carbamoyl-P binding" evidence="9">
    <location>
        <begin position="4"/>
        <end position="147"/>
    </location>
</feature>
<accession>A0A934RNK2</accession>
<dbReference type="NCBIfam" id="TIGR00670">
    <property type="entry name" value="asp_carb_tr"/>
    <property type="match status" value="1"/>
</dbReference>
<organism evidence="10 11">
    <name type="scientific">Roseibacillus ishigakijimensis</name>
    <dbReference type="NCBI Taxonomy" id="454146"/>
    <lineage>
        <taxon>Bacteria</taxon>
        <taxon>Pseudomonadati</taxon>
        <taxon>Verrucomicrobiota</taxon>
        <taxon>Verrucomicrobiia</taxon>
        <taxon>Verrucomicrobiales</taxon>
        <taxon>Verrucomicrobiaceae</taxon>
        <taxon>Roseibacillus</taxon>
    </lineage>
</organism>
<evidence type="ECO:0000256" key="6">
    <source>
        <dbReference type="ARBA" id="ARBA00048859"/>
    </source>
</evidence>
<dbReference type="PANTHER" id="PTHR45753">
    <property type="entry name" value="ORNITHINE CARBAMOYLTRANSFERASE, MITOCHONDRIAL"/>
    <property type="match status" value="1"/>
</dbReference>
<evidence type="ECO:0000256" key="5">
    <source>
        <dbReference type="ARBA" id="ARBA00043884"/>
    </source>
</evidence>
<feature type="binding site" evidence="7">
    <location>
        <position position="106"/>
    </location>
    <ligand>
        <name>carbamoyl phosphate</name>
        <dbReference type="ChEBI" id="CHEBI:58228"/>
    </ligand>
</feature>
<comment type="pathway">
    <text evidence="1 7">Pyrimidine metabolism; UMP biosynthesis via de novo pathway; (S)-dihydroorotate from bicarbonate: step 2/3.</text>
</comment>
<feature type="binding site" evidence="7">
    <location>
        <position position="137"/>
    </location>
    <ligand>
        <name>carbamoyl phosphate</name>
        <dbReference type="ChEBI" id="CHEBI:58228"/>
    </ligand>
</feature>
<feature type="domain" description="Aspartate/ornithine carbamoyltransferase Asp/Orn-binding" evidence="8">
    <location>
        <begin position="154"/>
        <end position="299"/>
    </location>
</feature>
<dbReference type="PROSITE" id="PS00097">
    <property type="entry name" value="CARBAMOYLTRANSFERASE"/>
    <property type="match status" value="1"/>
</dbReference>
<dbReference type="GO" id="GO:0016597">
    <property type="term" value="F:amino acid binding"/>
    <property type="evidence" value="ECO:0007669"/>
    <property type="project" value="InterPro"/>
</dbReference>
<dbReference type="InterPro" id="IPR006131">
    <property type="entry name" value="Asp_carbamoyltransf_Asp/Orn-bd"/>
</dbReference>
<keyword evidence="11" id="KW-1185">Reference proteome</keyword>
<dbReference type="InterPro" id="IPR006130">
    <property type="entry name" value="Asp/Orn_carbamoylTrfase"/>
</dbReference>
<comment type="similarity">
    <text evidence="2 7">Belongs to the aspartate/ornithine carbamoyltransferase superfamily. ATCase family.</text>
</comment>
<dbReference type="Gene3D" id="3.40.50.1370">
    <property type="entry name" value="Aspartate/ornithine carbamoyltransferase"/>
    <property type="match status" value="2"/>
</dbReference>
<sequence length="306" mass="34209">MVRKDLLDLASLSREEVEEILEQAKPLKEVFQRSVKKYPALKGKTVLMLFYEPSTRTLSSFEVAAKRMGADVTVFDVPSSSVVKGESVRDTVDTLQAMQADYIVVRHQMPGLPGRIAGMTKASVISAGDGAHAHPTQGLLDAFTLREVYPNESGKRVLIAGDIRHSRVARSTSTALRKLGFEVAYLGPGSLVPEVPGIPRFTNFEEAWQWKPDVFYMLRVQKERQGCQFFPSVGEYSKLYGITEERFRRISGEGLWVMHPGPVNRGVELVDAVMDYERCLINQQVENGIAVRMAVLYLLKQGEEEA</sequence>
<dbReference type="GO" id="GO:0006207">
    <property type="term" value="P:'de novo' pyrimidine nucleobase biosynthetic process"/>
    <property type="evidence" value="ECO:0007669"/>
    <property type="project" value="InterPro"/>
</dbReference>
<dbReference type="EC" id="2.1.3.2" evidence="7"/>
<gene>
    <name evidence="7" type="primary">pyrB</name>
    <name evidence="10" type="ORF">JIN78_08435</name>
</gene>
<dbReference type="Pfam" id="PF02729">
    <property type="entry name" value="OTCace_N"/>
    <property type="match status" value="1"/>
</dbReference>
<dbReference type="EMBL" id="JAENIO010000017">
    <property type="protein sequence ID" value="MBK1834085.1"/>
    <property type="molecule type" value="Genomic_DNA"/>
</dbReference>
<dbReference type="RefSeq" id="WP_200391519.1">
    <property type="nucleotide sequence ID" value="NZ_JAENIO010000017.1"/>
</dbReference>
<dbReference type="GO" id="GO:0044205">
    <property type="term" value="P:'de novo' UMP biosynthetic process"/>
    <property type="evidence" value="ECO:0007669"/>
    <property type="project" value="UniProtKB-UniRule"/>
</dbReference>
<reference evidence="10" key="1">
    <citation type="submission" date="2021-01" db="EMBL/GenBank/DDBJ databases">
        <title>Modified the classification status of verrucomicrobia.</title>
        <authorList>
            <person name="Feng X."/>
        </authorList>
    </citation>
    <scope>NUCLEOTIDE SEQUENCE</scope>
    <source>
        <strain evidence="10">KCTC 12986</strain>
    </source>
</reference>
<comment type="caution">
    <text evidence="10">The sequence shown here is derived from an EMBL/GenBank/DDBJ whole genome shotgun (WGS) entry which is preliminary data.</text>
</comment>
<dbReference type="InterPro" id="IPR036901">
    <property type="entry name" value="Asp/Orn_carbamoylTrfase_sf"/>
</dbReference>
<keyword evidence="3 7" id="KW-0808">Transferase</keyword>
<evidence type="ECO:0000256" key="4">
    <source>
        <dbReference type="ARBA" id="ARBA00022975"/>
    </source>
</evidence>
<keyword evidence="4 7" id="KW-0665">Pyrimidine biosynthesis</keyword>
<dbReference type="GO" id="GO:0005829">
    <property type="term" value="C:cytosol"/>
    <property type="evidence" value="ECO:0007669"/>
    <property type="project" value="TreeGrafter"/>
</dbReference>
<feature type="binding site" evidence="7">
    <location>
        <position position="84"/>
    </location>
    <ligand>
        <name>L-aspartate</name>
        <dbReference type="ChEBI" id="CHEBI:29991"/>
    </ligand>
</feature>
<evidence type="ECO:0000259" key="9">
    <source>
        <dbReference type="Pfam" id="PF02729"/>
    </source>
</evidence>
<feature type="binding site" evidence="7">
    <location>
        <position position="56"/>
    </location>
    <ligand>
        <name>carbamoyl phosphate</name>
        <dbReference type="ChEBI" id="CHEBI:58228"/>
    </ligand>
</feature>
<evidence type="ECO:0000313" key="11">
    <source>
        <dbReference type="Proteomes" id="UP000604083"/>
    </source>
</evidence>
<evidence type="ECO:0000259" key="8">
    <source>
        <dbReference type="Pfam" id="PF00185"/>
    </source>
</evidence>
<dbReference type="GO" id="GO:0004070">
    <property type="term" value="F:aspartate carbamoyltransferase activity"/>
    <property type="evidence" value="ECO:0007669"/>
    <property type="project" value="UniProtKB-UniRule"/>
</dbReference>
<dbReference type="AlphaFoldDB" id="A0A934RNK2"/>
<feature type="binding site" evidence="7">
    <location>
        <position position="57"/>
    </location>
    <ligand>
        <name>carbamoyl phosphate</name>
        <dbReference type="ChEBI" id="CHEBI:58228"/>
    </ligand>
</feature>
<comment type="catalytic activity">
    <reaction evidence="6 7">
        <text>carbamoyl phosphate + L-aspartate = N-carbamoyl-L-aspartate + phosphate + H(+)</text>
        <dbReference type="Rhea" id="RHEA:20013"/>
        <dbReference type="ChEBI" id="CHEBI:15378"/>
        <dbReference type="ChEBI" id="CHEBI:29991"/>
        <dbReference type="ChEBI" id="CHEBI:32814"/>
        <dbReference type="ChEBI" id="CHEBI:43474"/>
        <dbReference type="ChEBI" id="CHEBI:58228"/>
        <dbReference type="EC" id="2.1.3.2"/>
    </reaction>
</comment>
<dbReference type="Pfam" id="PF00185">
    <property type="entry name" value="OTCace"/>
    <property type="match status" value="1"/>
</dbReference>
<dbReference type="InterPro" id="IPR002082">
    <property type="entry name" value="Asp_carbamoyltransf"/>
</dbReference>
<evidence type="ECO:0000256" key="1">
    <source>
        <dbReference type="ARBA" id="ARBA00004852"/>
    </source>
</evidence>
<protein>
    <recommendedName>
        <fullName evidence="7">Aspartate carbamoyltransferase</fullName>
        <ecNumber evidence="7">2.1.3.2</ecNumber>
    </recommendedName>
    <alternativeName>
        <fullName evidence="7">Aspartate transcarbamylase</fullName>
        <shortName evidence="7">ATCase</shortName>
    </alternativeName>
</protein>
<dbReference type="NCBIfam" id="NF002032">
    <property type="entry name" value="PRK00856.1"/>
    <property type="match status" value="1"/>
</dbReference>
<dbReference type="PANTHER" id="PTHR45753:SF6">
    <property type="entry name" value="ASPARTATE CARBAMOYLTRANSFERASE"/>
    <property type="match status" value="1"/>
</dbReference>
<evidence type="ECO:0000256" key="7">
    <source>
        <dbReference type="HAMAP-Rule" id="MF_00001"/>
    </source>
</evidence>
<comment type="subunit">
    <text evidence="7">Heterododecamer (2C3:3R2) of six catalytic PyrB chains organized as two trimers (C3), and six regulatory PyrI chains organized as three dimers (R2).</text>
</comment>
<feature type="binding site" evidence="7">
    <location>
        <position position="134"/>
    </location>
    <ligand>
        <name>carbamoyl phosphate</name>
        <dbReference type="ChEBI" id="CHEBI:58228"/>
    </ligand>
</feature>
<dbReference type="PRINTS" id="PR00100">
    <property type="entry name" value="AOTCASE"/>
</dbReference>
<dbReference type="SUPFAM" id="SSF53671">
    <property type="entry name" value="Aspartate/ornithine carbamoyltransferase"/>
    <property type="match status" value="1"/>
</dbReference>
<dbReference type="InterPro" id="IPR006132">
    <property type="entry name" value="Asp/Orn_carbamoyltranf_P-bd"/>
</dbReference>
<feature type="binding site" evidence="7">
    <location>
        <position position="219"/>
    </location>
    <ligand>
        <name>L-aspartate</name>
        <dbReference type="ChEBI" id="CHEBI:29991"/>
    </ligand>
</feature>
<comment type="function">
    <text evidence="5 7">Catalyzes the condensation of carbamoyl phosphate and aspartate to form carbamoyl aspartate and inorganic phosphate, the committed step in the de novo pyrimidine nucleotide biosynthesis pathway.</text>
</comment>
<feature type="binding site" evidence="7">
    <location>
        <position position="261"/>
    </location>
    <ligand>
        <name>carbamoyl phosphate</name>
        <dbReference type="ChEBI" id="CHEBI:58228"/>
    </ligand>
</feature>
<feature type="binding site" evidence="7">
    <location>
        <position position="262"/>
    </location>
    <ligand>
        <name>carbamoyl phosphate</name>
        <dbReference type="ChEBI" id="CHEBI:58228"/>
    </ligand>
</feature>
<dbReference type="HAMAP" id="MF_00001">
    <property type="entry name" value="Asp_carb_tr"/>
    <property type="match status" value="1"/>
</dbReference>
<dbReference type="GO" id="GO:0006520">
    <property type="term" value="P:amino acid metabolic process"/>
    <property type="evidence" value="ECO:0007669"/>
    <property type="project" value="InterPro"/>
</dbReference>
<name>A0A934RNK2_9BACT</name>
<evidence type="ECO:0000256" key="2">
    <source>
        <dbReference type="ARBA" id="ARBA00008896"/>
    </source>
</evidence>
<evidence type="ECO:0000313" key="10">
    <source>
        <dbReference type="EMBL" id="MBK1834085.1"/>
    </source>
</evidence>
<proteinExistence type="inferred from homology"/>
<dbReference type="PRINTS" id="PR00101">
    <property type="entry name" value="ATCASE"/>
</dbReference>
<evidence type="ECO:0000256" key="3">
    <source>
        <dbReference type="ARBA" id="ARBA00022679"/>
    </source>
</evidence>
<dbReference type="Proteomes" id="UP000604083">
    <property type="component" value="Unassembled WGS sequence"/>
</dbReference>
<feature type="binding site" evidence="7">
    <location>
        <position position="167"/>
    </location>
    <ligand>
        <name>L-aspartate</name>
        <dbReference type="ChEBI" id="CHEBI:29991"/>
    </ligand>
</feature>